<evidence type="ECO:0000313" key="4">
    <source>
        <dbReference type="Proteomes" id="UP001174932"/>
    </source>
</evidence>
<keyword evidence="1" id="KW-0812">Transmembrane</keyword>
<keyword evidence="4" id="KW-1185">Reference proteome</keyword>
<reference evidence="3" key="1">
    <citation type="journal article" date="2015" name="Int. J. Syst. Evol. Microbiol.">
        <title>Rhizobium alvei sp. nov., isolated from a freshwater river.</title>
        <authorList>
            <person name="Sheu S.Y."/>
            <person name="Huang H.W."/>
            <person name="Young C.C."/>
            <person name="Chen W.M."/>
        </authorList>
    </citation>
    <scope>NUCLEOTIDE SEQUENCE</scope>
    <source>
        <strain evidence="3">TNR-22</strain>
    </source>
</reference>
<feature type="transmembrane region" description="Helical" evidence="1">
    <location>
        <begin position="12"/>
        <end position="35"/>
    </location>
</feature>
<dbReference type="Proteomes" id="UP001174932">
    <property type="component" value="Unassembled WGS sequence"/>
</dbReference>
<protein>
    <submittedName>
        <fullName evidence="3">SUMF1/EgtB/PvdO family nonheme iron enzyme</fullName>
    </submittedName>
</protein>
<name>A0ABT8YTG2_9HYPH</name>
<dbReference type="InterPro" id="IPR005532">
    <property type="entry name" value="SUMF_dom"/>
</dbReference>
<dbReference type="Pfam" id="PF03781">
    <property type="entry name" value="FGE-sulfatase"/>
    <property type="match status" value="1"/>
</dbReference>
<dbReference type="PANTHER" id="PTHR23150:SF19">
    <property type="entry name" value="FORMYLGLYCINE-GENERATING ENZYME"/>
    <property type="match status" value="1"/>
</dbReference>
<reference evidence="3" key="2">
    <citation type="submission" date="2023-07" db="EMBL/GenBank/DDBJ databases">
        <authorList>
            <person name="Shen H."/>
        </authorList>
    </citation>
    <scope>NUCLEOTIDE SEQUENCE</scope>
    <source>
        <strain evidence="3">TNR-22</strain>
    </source>
</reference>
<dbReference type="PANTHER" id="PTHR23150">
    <property type="entry name" value="SULFATASE MODIFYING FACTOR 1, 2"/>
    <property type="match status" value="1"/>
</dbReference>
<dbReference type="Gene3D" id="3.90.1580.10">
    <property type="entry name" value="paralog of FGE (formylglycine-generating enzyme)"/>
    <property type="match status" value="1"/>
</dbReference>
<gene>
    <name evidence="3" type="ORF">Q4481_23295</name>
</gene>
<dbReference type="RefSeq" id="WP_304378820.1">
    <property type="nucleotide sequence ID" value="NZ_JAUOZU010000023.1"/>
</dbReference>
<dbReference type="InterPro" id="IPR042095">
    <property type="entry name" value="SUMF_sf"/>
</dbReference>
<evidence type="ECO:0000313" key="3">
    <source>
        <dbReference type="EMBL" id="MDO6966891.1"/>
    </source>
</evidence>
<dbReference type="InterPro" id="IPR016187">
    <property type="entry name" value="CTDL_fold"/>
</dbReference>
<dbReference type="InterPro" id="IPR051043">
    <property type="entry name" value="Sulfatase_Mod_Factor_Kinase"/>
</dbReference>
<feature type="domain" description="Sulfatase-modifying factor enzyme-like" evidence="2">
    <location>
        <begin position="46"/>
        <end position="280"/>
    </location>
</feature>
<evidence type="ECO:0000259" key="2">
    <source>
        <dbReference type="Pfam" id="PF03781"/>
    </source>
</evidence>
<sequence>MSASSARKTSTLLSILFPAMIAVVCGIGISGQLGYFETEKTVGERVPETVTIPAGVAKFRDHGEFFKNGFAIDGPVVERLNRSPLTIMKYQVTEGDYARCVEAGRCTTVLAAHRHGQDFPVTGVNFNDARSYADWLSAETGIVWTLPTHDQLAIAAGSKFPDDALGIDPDSRNPALRWLADYDREIRRKKENDTTPKMKGHFGENEFGLADFAGNIWEWTTTCQRRIDIAGESQTTQATCGIYVTMGLHRAPMSDFIRDPKTGGCSVGAPPANLGFRLIRDDRWYADLLRRLRDRGIIS</sequence>
<keyword evidence="1" id="KW-0472">Membrane</keyword>
<organism evidence="3 4">
    <name type="scientific">Rhizobium alvei</name>
    <dbReference type="NCBI Taxonomy" id="1132659"/>
    <lineage>
        <taxon>Bacteria</taxon>
        <taxon>Pseudomonadati</taxon>
        <taxon>Pseudomonadota</taxon>
        <taxon>Alphaproteobacteria</taxon>
        <taxon>Hyphomicrobiales</taxon>
        <taxon>Rhizobiaceae</taxon>
        <taxon>Rhizobium/Agrobacterium group</taxon>
        <taxon>Rhizobium</taxon>
    </lineage>
</organism>
<proteinExistence type="predicted"/>
<evidence type="ECO:0000256" key="1">
    <source>
        <dbReference type="SAM" id="Phobius"/>
    </source>
</evidence>
<accession>A0ABT8YTG2</accession>
<dbReference type="EMBL" id="JAUOZU010000023">
    <property type="protein sequence ID" value="MDO6966891.1"/>
    <property type="molecule type" value="Genomic_DNA"/>
</dbReference>
<comment type="caution">
    <text evidence="3">The sequence shown here is derived from an EMBL/GenBank/DDBJ whole genome shotgun (WGS) entry which is preliminary data.</text>
</comment>
<keyword evidence="1" id="KW-1133">Transmembrane helix</keyword>
<dbReference type="SUPFAM" id="SSF56436">
    <property type="entry name" value="C-type lectin-like"/>
    <property type="match status" value="1"/>
</dbReference>